<dbReference type="FunFam" id="3.20.20.20:FF:000001">
    <property type="entry name" value="4-hydroxy-3-methylbut-2-en-1-yl diphosphate synthase (flavodoxin)"/>
    <property type="match status" value="1"/>
</dbReference>
<comment type="cofactor">
    <cofactor evidence="7">
        <name>[4Fe-4S] cluster</name>
        <dbReference type="ChEBI" id="CHEBI:49883"/>
    </cofactor>
    <text evidence="7">Binds 1 [4Fe-4S] cluster.</text>
</comment>
<evidence type="ECO:0000313" key="10">
    <source>
        <dbReference type="EMBL" id="VFP78855.1"/>
    </source>
</evidence>
<evidence type="ECO:0000259" key="9">
    <source>
        <dbReference type="Pfam" id="PF26540"/>
    </source>
</evidence>
<evidence type="ECO:0000313" key="11">
    <source>
        <dbReference type="Proteomes" id="UP000294364"/>
    </source>
</evidence>
<gene>
    <name evidence="7 10" type="primary">ispG</name>
    <name evidence="10" type="ORF">ERCICURT3053_497</name>
</gene>
<keyword evidence="1 7" id="KW-0004">4Fe-4S</keyword>
<evidence type="ECO:0000256" key="3">
    <source>
        <dbReference type="ARBA" id="ARBA00023002"/>
    </source>
</evidence>
<dbReference type="InterPro" id="IPR058578">
    <property type="entry name" value="IspG_TIM"/>
</dbReference>
<keyword evidence="5 7" id="KW-0411">Iron-sulfur</keyword>
<keyword evidence="6 7" id="KW-0414">Isoprene biosynthesis</keyword>
<dbReference type="InterPro" id="IPR058579">
    <property type="entry name" value="IspG_C"/>
</dbReference>
<evidence type="ECO:0000259" key="8">
    <source>
        <dbReference type="Pfam" id="PF04551"/>
    </source>
</evidence>
<feature type="binding site" evidence="7">
    <location>
        <position position="312"/>
    </location>
    <ligand>
        <name>[4Fe-4S] cluster</name>
        <dbReference type="ChEBI" id="CHEBI:49883"/>
    </ligand>
</feature>
<dbReference type="InterPro" id="IPR045854">
    <property type="entry name" value="NO2/SO3_Rdtase_4Fe4S_sf"/>
</dbReference>
<feature type="domain" description="IspG C-terminal" evidence="9">
    <location>
        <begin position="266"/>
        <end position="354"/>
    </location>
</feature>
<dbReference type="GO" id="GO:0141197">
    <property type="term" value="F:4-hydroxy-3-methylbut-2-enyl-diphosphate synthase activity (flavodoxin)"/>
    <property type="evidence" value="ECO:0007669"/>
    <property type="project" value="UniProtKB-EC"/>
</dbReference>
<dbReference type="GO" id="GO:0046429">
    <property type="term" value="F:4-hydroxy-3-methylbut-2-en-1-yl diphosphate synthase activity (ferredoxin)"/>
    <property type="evidence" value="ECO:0007669"/>
    <property type="project" value="UniProtKB-UniRule"/>
</dbReference>
<dbReference type="HAMAP" id="MF_00159">
    <property type="entry name" value="IspG"/>
    <property type="match status" value="1"/>
</dbReference>
<dbReference type="OrthoDB" id="9803214at2"/>
<feature type="domain" description="IspG TIM-barrel" evidence="8">
    <location>
        <begin position="14"/>
        <end position="251"/>
    </location>
</feature>
<comment type="similarity">
    <text evidence="7">Belongs to the IspG family.</text>
</comment>
<dbReference type="PANTHER" id="PTHR30454">
    <property type="entry name" value="4-HYDROXY-3-METHYLBUT-2-EN-1-YL DIPHOSPHATE SYNTHASE"/>
    <property type="match status" value="1"/>
</dbReference>
<dbReference type="InterPro" id="IPR016425">
    <property type="entry name" value="IspG_bac"/>
</dbReference>
<dbReference type="GO" id="GO:0016114">
    <property type="term" value="P:terpenoid biosynthetic process"/>
    <property type="evidence" value="ECO:0007669"/>
    <property type="project" value="InterPro"/>
</dbReference>
<organism evidence="10 11">
    <name type="scientific">Candidatus Erwinia haradaeae</name>
    <dbReference type="NCBI Taxonomy" id="1922217"/>
    <lineage>
        <taxon>Bacteria</taxon>
        <taxon>Pseudomonadati</taxon>
        <taxon>Pseudomonadota</taxon>
        <taxon>Gammaproteobacteria</taxon>
        <taxon>Enterobacterales</taxon>
        <taxon>Erwiniaceae</taxon>
        <taxon>Erwinia</taxon>
    </lineage>
</organism>
<evidence type="ECO:0000256" key="1">
    <source>
        <dbReference type="ARBA" id="ARBA00022485"/>
    </source>
</evidence>
<dbReference type="SUPFAM" id="SSF56014">
    <property type="entry name" value="Nitrite and sulphite reductase 4Fe-4S domain-like"/>
    <property type="match status" value="1"/>
</dbReference>
<keyword evidence="3 7" id="KW-0560">Oxidoreductase</keyword>
<comment type="function">
    <text evidence="7">Converts 2C-methyl-D-erythritol 2,4-cyclodiphosphate (ME-2,4cPP) into 1-hydroxy-2-methyl-2-(E)-butenyl 4-diphosphate.</text>
</comment>
<feature type="binding site" evidence="7">
    <location>
        <position position="273"/>
    </location>
    <ligand>
        <name>[4Fe-4S] cluster</name>
        <dbReference type="ChEBI" id="CHEBI:49883"/>
    </ligand>
</feature>
<dbReference type="AlphaFoldDB" id="A0A451D096"/>
<dbReference type="EMBL" id="LR217698">
    <property type="protein sequence ID" value="VFP78855.1"/>
    <property type="molecule type" value="Genomic_DNA"/>
</dbReference>
<dbReference type="PANTHER" id="PTHR30454:SF0">
    <property type="entry name" value="4-HYDROXY-3-METHYLBUT-2-EN-1-YL DIPHOSPHATE SYNTHASE (FERREDOXIN), CHLOROPLASTIC"/>
    <property type="match status" value="1"/>
</dbReference>
<dbReference type="UniPathway" id="UPA00056">
    <property type="reaction ID" value="UER00096"/>
</dbReference>
<evidence type="ECO:0000256" key="7">
    <source>
        <dbReference type="HAMAP-Rule" id="MF_00159"/>
    </source>
</evidence>
<keyword evidence="4 7" id="KW-0408">Iron</keyword>
<feature type="binding site" evidence="7">
    <location>
        <position position="270"/>
    </location>
    <ligand>
        <name>[4Fe-4S] cluster</name>
        <dbReference type="ChEBI" id="CHEBI:49883"/>
    </ligand>
</feature>
<evidence type="ECO:0000256" key="6">
    <source>
        <dbReference type="ARBA" id="ARBA00023229"/>
    </source>
</evidence>
<feature type="binding site" evidence="7">
    <location>
        <position position="305"/>
    </location>
    <ligand>
        <name>[4Fe-4S] cluster</name>
        <dbReference type="ChEBI" id="CHEBI:49883"/>
    </ligand>
</feature>
<dbReference type="NCBIfam" id="NF001540">
    <property type="entry name" value="PRK00366.1"/>
    <property type="match status" value="1"/>
</dbReference>
<dbReference type="NCBIfam" id="TIGR00612">
    <property type="entry name" value="ispG_gcpE"/>
    <property type="match status" value="1"/>
</dbReference>
<dbReference type="InterPro" id="IPR011005">
    <property type="entry name" value="Dihydropteroate_synth-like_sf"/>
</dbReference>
<comment type="pathway">
    <text evidence="7">Isoprenoid biosynthesis; isopentenyl diphosphate biosynthesis via DXP pathway; isopentenyl diphosphate from 1-deoxy-D-xylulose 5-phosphate: step 5/6.</text>
</comment>
<dbReference type="Pfam" id="PF26540">
    <property type="entry name" value="GcpE_C"/>
    <property type="match status" value="1"/>
</dbReference>
<reference evidence="10 11" key="1">
    <citation type="submission" date="2019-02" db="EMBL/GenBank/DDBJ databases">
        <authorList>
            <person name="Manzano-Marin A."/>
            <person name="Manzano-Marin A."/>
        </authorList>
    </citation>
    <scope>NUCLEOTIDE SEQUENCE [LARGE SCALE GENOMIC DNA]</scope>
    <source>
        <strain evidence="10 11">ErCicurtihirsuta</strain>
    </source>
</reference>
<protein>
    <recommendedName>
        <fullName evidence="7">4-hydroxy-3-methylbut-2-en-1-yl diphosphate synthase (flavodoxin)</fullName>
        <ecNumber evidence="7">1.17.7.3</ecNumber>
    </recommendedName>
    <alternativeName>
        <fullName evidence="7">1-hydroxy-2-methyl-2-(E)-butenyl 4-diphosphate synthase</fullName>
    </alternativeName>
</protein>
<accession>A0A451D096</accession>
<dbReference type="GO" id="GO:0019288">
    <property type="term" value="P:isopentenyl diphosphate biosynthetic process, methylerythritol 4-phosphate pathway"/>
    <property type="evidence" value="ECO:0007669"/>
    <property type="project" value="UniProtKB-UniRule"/>
</dbReference>
<dbReference type="GO" id="GO:0005506">
    <property type="term" value="F:iron ion binding"/>
    <property type="evidence" value="ECO:0007669"/>
    <property type="project" value="InterPro"/>
</dbReference>
<keyword evidence="2 7" id="KW-0479">Metal-binding</keyword>
<dbReference type="SUPFAM" id="SSF51717">
    <property type="entry name" value="Dihydropteroate synthetase-like"/>
    <property type="match status" value="1"/>
</dbReference>
<dbReference type="Pfam" id="PF04551">
    <property type="entry name" value="GcpE"/>
    <property type="match status" value="1"/>
</dbReference>
<name>A0A451D096_9GAMM</name>
<dbReference type="Proteomes" id="UP000294364">
    <property type="component" value="Chromosome"/>
</dbReference>
<proteinExistence type="inferred from homology"/>
<evidence type="ECO:0000256" key="2">
    <source>
        <dbReference type="ARBA" id="ARBA00022723"/>
    </source>
</evidence>
<dbReference type="Gene3D" id="3.30.413.10">
    <property type="entry name" value="Sulfite Reductase Hemoprotein, domain 1"/>
    <property type="match status" value="1"/>
</dbReference>
<comment type="catalytic activity">
    <reaction evidence="7">
        <text>(2E)-4-hydroxy-3-methylbut-2-enyl diphosphate + oxidized [flavodoxin] + H2O + 2 H(+) = 2-C-methyl-D-erythritol 2,4-cyclic diphosphate + reduced [flavodoxin]</text>
        <dbReference type="Rhea" id="RHEA:43604"/>
        <dbReference type="Rhea" id="RHEA-COMP:10622"/>
        <dbReference type="Rhea" id="RHEA-COMP:10623"/>
        <dbReference type="ChEBI" id="CHEBI:15377"/>
        <dbReference type="ChEBI" id="CHEBI:15378"/>
        <dbReference type="ChEBI" id="CHEBI:57618"/>
        <dbReference type="ChEBI" id="CHEBI:58210"/>
        <dbReference type="ChEBI" id="CHEBI:58483"/>
        <dbReference type="ChEBI" id="CHEBI:128753"/>
        <dbReference type="EC" id="1.17.7.3"/>
    </reaction>
</comment>
<dbReference type="PIRSF" id="PIRSF004640">
    <property type="entry name" value="IspG"/>
    <property type="match status" value="1"/>
</dbReference>
<dbReference type="Gene3D" id="3.20.20.20">
    <property type="entry name" value="Dihydropteroate synthase-like"/>
    <property type="match status" value="1"/>
</dbReference>
<evidence type="ECO:0000256" key="5">
    <source>
        <dbReference type="ARBA" id="ARBA00023014"/>
    </source>
</evidence>
<dbReference type="RefSeq" id="WP_157992149.1">
    <property type="nucleotide sequence ID" value="NZ_LR217698.1"/>
</dbReference>
<dbReference type="EC" id="1.17.7.3" evidence="7"/>
<dbReference type="GO" id="GO:0051539">
    <property type="term" value="F:4 iron, 4 sulfur cluster binding"/>
    <property type="evidence" value="ECO:0007669"/>
    <property type="project" value="UniProtKB-UniRule"/>
</dbReference>
<evidence type="ECO:0000256" key="4">
    <source>
        <dbReference type="ARBA" id="ARBA00023004"/>
    </source>
</evidence>
<dbReference type="InterPro" id="IPR004588">
    <property type="entry name" value="IspG_bac-typ"/>
</dbReference>
<sequence length="362" mass="40041">MSNLKPLTRRKSMRINIGKVPIGDNMPISVQSMTNTPTTNIEASISQIQSLEKAGADIIRISIPTMEAAESFRIIKQQVTAPLVADIHFDYRIALKVAEYGVDCLRINPGNIGNKHRIRQVVECARYHNIPIRIGINSGSLEKDLQKKYNSPTAEALVESALRNINHFDDLNFDMFKVSVKSSNVLTAIEAYRLLATQIKQPLHLGITETGGARSGTVKSAIAIGSLLLEGIGDTLRISLATDPIEEVKVGFDILKSLRIRSRGINFIACPTCSRQEFDVINIVNTLEKRLEDILTPMDIAIIGCMVNGPGEAKQATIALVGNRNKSSFYEDGIQLNTRIDNQTLMDQLEERIRAKALHLKK</sequence>